<evidence type="ECO:0000256" key="1">
    <source>
        <dbReference type="SAM" id="MobiDB-lite"/>
    </source>
</evidence>
<dbReference type="Proteomes" id="UP001174748">
    <property type="component" value="Unassembled WGS sequence"/>
</dbReference>
<sequence length="126" mass="14124">MAKLTLKKLATELNSHNIACAVGKNVDKIFLDNIKDGYMAYIFEGDHGFILIVRLRDENNKALDFKSYSDEQKAQCDEYKDQLVAELNEAAIYEFKGSKKKEAVAAAPTPTEQNEGSISDDNPFNE</sequence>
<keyword evidence="3" id="KW-1185">Reference proteome</keyword>
<name>A0ABT7G5P0_9GAMM</name>
<reference evidence="2" key="1">
    <citation type="submission" date="2023-01" db="EMBL/GenBank/DDBJ databases">
        <title>Genomic dissection of endemic carbapenem resistance: metallo-beta-lactamase gene dissemination through clonal, plasmid and integron transfer pathways.</title>
        <authorList>
            <person name="Macesic N."/>
        </authorList>
    </citation>
    <scope>NUCLEOTIDE SEQUENCE</scope>
    <source>
        <strain evidence="2">CPO382</strain>
    </source>
</reference>
<feature type="compositionally biased region" description="Polar residues" evidence="1">
    <location>
        <begin position="110"/>
        <end position="126"/>
    </location>
</feature>
<gene>
    <name evidence="2" type="ORF">P9921_00990</name>
</gene>
<evidence type="ECO:0000313" key="2">
    <source>
        <dbReference type="EMBL" id="MDK5169067.1"/>
    </source>
</evidence>
<comment type="caution">
    <text evidence="2">The sequence shown here is derived from an EMBL/GenBank/DDBJ whole genome shotgun (WGS) entry which is preliminary data.</text>
</comment>
<accession>A0ABT7G5P0</accession>
<dbReference type="EMBL" id="JARTOI010000001">
    <property type="protein sequence ID" value="MDK5169067.1"/>
    <property type="molecule type" value="Genomic_DNA"/>
</dbReference>
<evidence type="ECO:0000313" key="3">
    <source>
        <dbReference type="Proteomes" id="UP001174748"/>
    </source>
</evidence>
<organism evidence="2 3">
    <name type="scientific">Serratia nevei</name>
    <dbReference type="NCBI Taxonomy" id="2703794"/>
    <lineage>
        <taxon>Bacteria</taxon>
        <taxon>Pseudomonadati</taxon>
        <taxon>Pseudomonadota</taxon>
        <taxon>Gammaproteobacteria</taxon>
        <taxon>Enterobacterales</taxon>
        <taxon>Yersiniaceae</taxon>
        <taxon>Serratia</taxon>
    </lineage>
</organism>
<protein>
    <submittedName>
        <fullName evidence="2">Uncharacterized protein</fullName>
    </submittedName>
</protein>
<feature type="region of interest" description="Disordered" evidence="1">
    <location>
        <begin position="98"/>
        <end position="126"/>
    </location>
</feature>
<dbReference type="RefSeq" id="WP_285098019.1">
    <property type="nucleotide sequence ID" value="NZ_JARTOI010000001.1"/>
</dbReference>
<proteinExistence type="predicted"/>